<evidence type="ECO:0000313" key="3">
    <source>
        <dbReference type="EMBL" id="NXW78136.1"/>
    </source>
</evidence>
<keyword evidence="1" id="KW-0343">GTPase activation</keyword>
<dbReference type="InterPro" id="IPR050302">
    <property type="entry name" value="Rab_GAP_TBC_domain"/>
</dbReference>
<evidence type="ECO:0000259" key="2">
    <source>
        <dbReference type="PROSITE" id="PS50086"/>
    </source>
</evidence>
<dbReference type="Gene3D" id="1.10.472.80">
    <property type="entry name" value="Ypt/Rab-GAP domain of gyp1p, domain 3"/>
    <property type="match status" value="1"/>
</dbReference>
<dbReference type="FunFam" id="1.10.8.270:FF:000010">
    <property type="entry name" value="Putative USP6 N-terminal-like protein"/>
    <property type="match status" value="1"/>
</dbReference>
<dbReference type="EMBL" id="VZZX01009978">
    <property type="protein sequence ID" value="NXW78136.1"/>
    <property type="molecule type" value="Genomic_DNA"/>
</dbReference>
<comment type="caution">
    <text evidence="3">The sequence shown here is derived from an EMBL/GenBank/DDBJ whole genome shotgun (WGS) entry which is preliminary data.</text>
</comment>
<dbReference type="PANTHER" id="PTHR47219:SF25">
    <property type="entry name" value="RAB-GAP TBC DOMAIN-CONTAINING PROTEIN"/>
    <property type="match status" value="1"/>
</dbReference>
<dbReference type="SUPFAM" id="SSF47923">
    <property type="entry name" value="Ypt/Rab-GAP domain of gyp1p"/>
    <property type="match status" value="2"/>
</dbReference>
<feature type="non-terminal residue" evidence="3">
    <location>
        <position position="355"/>
    </location>
</feature>
<dbReference type="PROSITE" id="PS50086">
    <property type="entry name" value="TBC_RABGAP"/>
    <property type="match status" value="1"/>
</dbReference>
<feature type="domain" description="Rab-GAP TBC" evidence="2">
    <location>
        <begin position="64"/>
        <end position="276"/>
    </location>
</feature>
<dbReference type="InterPro" id="IPR035969">
    <property type="entry name" value="Rab-GAP_TBC_sf"/>
</dbReference>
<evidence type="ECO:0000313" key="4">
    <source>
        <dbReference type="Proteomes" id="UP000585317"/>
    </source>
</evidence>
<gene>
    <name evidence="3" type="primary">Usp6nl_1</name>
    <name evidence="3" type="ORF">HIRRUS_R10698</name>
</gene>
<reference evidence="3 4" key="1">
    <citation type="submission" date="2019-09" db="EMBL/GenBank/DDBJ databases">
        <title>Bird 10,000 Genomes (B10K) Project - Family phase.</title>
        <authorList>
            <person name="Zhang G."/>
        </authorList>
    </citation>
    <scope>NUCLEOTIDE SEQUENCE [LARGE SCALE GENOMIC DNA]</scope>
    <source>
        <strain evidence="3">B10K-DU-001-67</strain>
        <tissue evidence="3">Muscle</tissue>
    </source>
</reference>
<dbReference type="GO" id="GO:0031267">
    <property type="term" value="F:small GTPase binding"/>
    <property type="evidence" value="ECO:0007669"/>
    <property type="project" value="TreeGrafter"/>
</dbReference>
<feature type="non-terminal residue" evidence="3">
    <location>
        <position position="1"/>
    </location>
</feature>
<proteinExistence type="predicted"/>
<accession>A0A7L4ETR9</accession>
<dbReference type="Gene3D" id="1.10.8.270">
    <property type="entry name" value="putative rabgap domain of human tbc1 domain family member 14 like domains"/>
    <property type="match status" value="1"/>
</dbReference>
<dbReference type="Pfam" id="PF00566">
    <property type="entry name" value="RabGAP-TBC"/>
    <property type="match status" value="1"/>
</dbReference>
<evidence type="ECO:0000256" key="1">
    <source>
        <dbReference type="ARBA" id="ARBA00022468"/>
    </source>
</evidence>
<dbReference type="PANTHER" id="PTHR47219">
    <property type="entry name" value="RAB GTPASE-ACTIVATING PROTEIN 1-LIKE"/>
    <property type="match status" value="1"/>
</dbReference>
<protein>
    <submittedName>
        <fullName evidence="3">US6NL protein</fullName>
    </submittedName>
</protein>
<dbReference type="InterPro" id="IPR000195">
    <property type="entry name" value="Rab-GAP-TBC_dom"/>
</dbReference>
<dbReference type="AlphaFoldDB" id="A0A7L4ETR9"/>
<dbReference type="SMART" id="SM00164">
    <property type="entry name" value="TBC"/>
    <property type="match status" value="1"/>
</dbReference>
<dbReference type="Proteomes" id="UP000585317">
    <property type="component" value="Unassembled WGS sequence"/>
</dbReference>
<sequence>DMKKDIESLIAQEKAEIVAKYEKGRQEGVEIDQWEDADFTLYKVTDRFGFLQLNGPLSSIVRQRQQEIERVDKWLKMLKKWGKYRNSDKVRRKRKSVYGVRFQPLVCPSPLQQMKERAKSSSSEIKQIDLDVNRTFRNHIMFRDRYGVKQQALFHVLSAYSVYNTEVSYCQGMSQIAAILLMYLNEEDAFWALAQLLTNQRHAMHGFFIPGFPKLQRFQAHHEQILNKLFPKLKKHMDKEQMTTGIYTTKWFLQCFIDRTPFTLTLRLWDIYILEGERVLTAMAYTILKLHKKRLLKMTLEDLREFLQEKIAASLQYEDDAVIEQLQVSMTELRKMKFDLPPPAKPEEFPRKPLG</sequence>
<name>A0A7L4ETR9_HIRRU</name>
<organism evidence="3 4">
    <name type="scientific">Hirundo rustica</name>
    <name type="common">Barn swallow</name>
    <dbReference type="NCBI Taxonomy" id="43150"/>
    <lineage>
        <taxon>Eukaryota</taxon>
        <taxon>Metazoa</taxon>
        <taxon>Chordata</taxon>
        <taxon>Craniata</taxon>
        <taxon>Vertebrata</taxon>
        <taxon>Euteleostomi</taxon>
        <taxon>Archelosauria</taxon>
        <taxon>Archosauria</taxon>
        <taxon>Dinosauria</taxon>
        <taxon>Saurischia</taxon>
        <taxon>Theropoda</taxon>
        <taxon>Coelurosauria</taxon>
        <taxon>Aves</taxon>
        <taxon>Neognathae</taxon>
        <taxon>Neoaves</taxon>
        <taxon>Telluraves</taxon>
        <taxon>Australaves</taxon>
        <taxon>Passeriformes</taxon>
        <taxon>Sylvioidea</taxon>
        <taxon>Hirundinidae</taxon>
        <taxon>Hirundo</taxon>
    </lineage>
</organism>
<dbReference type="GO" id="GO:0005096">
    <property type="term" value="F:GTPase activator activity"/>
    <property type="evidence" value="ECO:0007669"/>
    <property type="project" value="UniProtKB-KW"/>
</dbReference>
<dbReference type="FunFam" id="1.10.472.80:FF:000019">
    <property type="entry name" value="USP6 N-terminal like"/>
    <property type="match status" value="1"/>
</dbReference>